<comment type="similarity">
    <text evidence="2">Belongs to the bacterial solute-binding protein 2 family.</text>
</comment>
<dbReference type="KEGG" id="sbae:DSM104329_00892"/>
<dbReference type="EMBL" id="CP087164">
    <property type="protein sequence ID" value="UGS34514.1"/>
    <property type="molecule type" value="Genomic_DNA"/>
</dbReference>
<feature type="region of interest" description="Disordered" evidence="4">
    <location>
        <begin position="24"/>
        <end position="48"/>
    </location>
</feature>
<dbReference type="Pfam" id="PF13407">
    <property type="entry name" value="Peripla_BP_4"/>
    <property type="match status" value="1"/>
</dbReference>
<gene>
    <name evidence="6" type="ORF">DSM104329_00892</name>
</gene>
<keyword evidence="7" id="KW-1185">Reference proteome</keyword>
<reference evidence="6" key="1">
    <citation type="journal article" date="2022" name="Int. J. Syst. Evol. Microbiol.">
        <title>Pseudomonas aegrilactucae sp. nov. and Pseudomonas morbosilactucae sp. nov., pathogens causing bacterial rot of lettuce in Japan.</title>
        <authorList>
            <person name="Sawada H."/>
            <person name="Fujikawa T."/>
            <person name="Satou M."/>
        </authorList>
    </citation>
    <scope>NUCLEOTIDE SEQUENCE</scope>
    <source>
        <strain evidence="6">0166_1</strain>
    </source>
</reference>
<proteinExistence type="inferred from homology"/>
<dbReference type="AlphaFoldDB" id="A0A9E7BZF4"/>
<organism evidence="6 7">
    <name type="scientific">Capillimicrobium parvum</name>
    <dbReference type="NCBI Taxonomy" id="2884022"/>
    <lineage>
        <taxon>Bacteria</taxon>
        <taxon>Bacillati</taxon>
        <taxon>Actinomycetota</taxon>
        <taxon>Thermoleophilia</taxon>
        <taxon>Solirubrobacterales</taxon>
        <taxon>Capillimicrobiaceae</taxon>
        <taxon>Capillimicrobium</taxon>
    </lineage>
</organism>
<dbReference type="Proteomes" id="UP001162834">
    <property type="component" value="Chromosome"/>
</dbReference>
<dbReference type="SUPFAM" id="SSF53822">
    <property type="entry name" value="Periplasmic binding protein-like I"/>
    <property type="match status" value="1"/>
</dbReference>
<accession>A0A9E7BZF4</accession>
<dbReference type="PANTHER" id="PTHR46847:SF1">
    <property type="entry name" value="D-ALLOSE-BINDING PERIPLASMIC PROTEIN-RELATED"/>
    <property type="match status" value="1"/>
</dbReference>
<evidence type="ECO:0000256" key="3">
    <source>
        <dbReference type="ARBA" id="ARBA00022729"/>
    </source>
</evidence>
<evidence type="ECO:0000256" key="4">
    <source>
        <dbReference type="SAM" id="MobiDB-lite"/>
    </source>
</evidence>
<comment type="subcellular location">
    <subcellularLocation>
        <location evidence="1">Cell envelope</location>
    </subcellularLocation>
</comment>
<sequence length="428" mass="43780">MAVIGGIVALAAVSAGCGSSGSDTTAGSAATAASTAPSGTTTTAATSGSGKAALASNCGPISTQAPADPDGMLGAFDAGVKEQFGGYPETVHKSVWTDWKPSHAAPYKVGVLWAQLSNPVQSEGFKQAQAAAKAVPGVEEVVPLVTSSGKLTDQIQQYNSLVRQKVDVIILQPLSPGAFAQPIAAAAKAGIPTITIAGGAVDSANAINLNQNFYRDSQVMASRLVNNMGGKGNVLIVRGVPGFSQDTISGRAYEDMLKSCSDVTVAGKVVGMYTPSVAKAEVLKFLATHPGKIDGVAQAGTMAPGIIEAFEQAGRPVPPVMEPLPAGGTLVYWKDHLPDYHGLAVGYPQTTPIIQDTLARMFDGNGPKISEILIPTVGVDDGNLDQFIKPGWTDKTEDVAVVPDALVPKSSSFDAYFANGDQGVAAGQ</sequence>
<protein>
    <recommendedName>
        <fullName evidence="5">Periplasmic binding protein domain-containing protein</fullName>
    </recommendedName>
</protein>
<evidence type="ECO:0000256" key="2">
    <source>
        <dbReference type="ARBA" id="ARBA00007639"/>
    </source>
</evidence>
<dbReference type="InterPro" id="IPR028082">
    <property type="entry name" value="Peripla_BP_I"/>
</dbReference>
<dbReference type="InterPro" id="IPR025997">
    <property type="entry name" value="SBP_2_dom"/>
</dbReference>
<dbReference type="PANTHER" id="PTHR46847">
    <property type="entry name" value="D-ALLOSE-BINDING PERIPLASMIC PROTEIN-RELATED"/>
    <property type="match status" value="1"/>
</dbReference>
<feature type="domain" description="Periplasmic binding protein" evidence="5">
    <location>
        <begin position="109"/>
        <end position="316"/>
    </location>
</feature>
<evidence type="ECO:0000313" key="6">
    <source>
        <dbReference type="EMBL" id="UGS34514.1"/>
    </source>
</evidence>
<evidence type="ECO:0000256" key="1">
    <source>
        <dbReference type="ARBA" id="ARBA00004196"/>
    </source>
</evidence>
<evidence type="ECO:0000259" key="5">
    <source>
        <dbReference type="Pfam" id="PF13407"/>
    </source>
</evidence>
<dbReference type="GO" id="GO:0030246">
    <property type="term" value="F:carbohydrate binding"/>
    <property type="evidence" value="ECO:0007669"/>
    <property type="project" value="UniProtKB-ARBA"/>
</dbReference>
<evidence type="ECO:0000313" key="7">
    <source>
        <dbReference type="Proteomes" id="UP001162834"/>
    </source>
</evidence>
<dbReference type="GO" id="GO:0030313">
    <property type="term" value="C:cell envelope"/>
    <property type="evidence" value="ECO:0007669"/>
    <property type="project" value="UniProtKB-SubCell"/>
</dbReference>
<dbReference type="Gene3D" id="3.40.50.2300">
    <property type="match status" value="2"/>
</dbReference>
<keyword evidence="3" id="KW-0732">Signal</keyword>
<name>A0A9E7BZF4_9ACTN</name>